<reference evidence="4" key="1">
    <citation type="submission" date="2015-06" db="EMBL/GenBank/DDBJ databases">
        <title>Expansion of signal transduction pathways in fungi by whole-genome duplication.</title>
        <authorList>
            <consortium name="DOE Joint Genome Institute"/>
            <person name="Corrochano L.M."/>
            <person name="Kuo A."/>
            <person name="Marcet-Houben M."/>
            <person name="Polaino S."/>
            <person name="Salamov A."/>
            <person name="Villalobos J.M."/>
            <person name="Alvarez M.I."/>
            <person name="Avalos J."/>
            <person name="Benito E.P."/>
            <person name="Benoit I."/>
            <person name="Burger G."/>
            <person name="Camino L.P."/>
            <person name="Canovas D."/>
            <person name="Cerda-Olmedo E."/>
            <person name="Cheng J.-F."/>
            <person name="Dominguez A."/>
            <person name="Elias M."/>
            <person name="Eslava A.P."/>
            <person name="Glaser F."/>
            <person name="Grimwood J."/>
            <person name="Gutierrez G."/>
            <person name="Heitman J."/>
            <person name="Henrissat B."/>
            <person name="Iturriaga E.A."/>
            <person name="Lang B.F."/>
            <person name="Lavin J.L."/>
            <person name="Lee S."/>
            <person name="Li W."/>
            <person name="Lindquist E."/>
            <person name="Lopez-Garcia S."/>
            <person name="Luque E.M."/>
            <person name="Marcos A.T."/>
            <person name="Martin J."/>
            <person name="McCluskey K."/>
            <person name="Medina H.R."/>
            <person name="Miralles-Duran A."/>
            <person name="Miyazaki A."/>
            <person name="Munoz-Torres E."/>
            <person name="Oguiza J.A."/>
            <person name="Ohm R."/>
            <person name="Olmedo M."/>
            <person name="Orejas M."/>
            <person name="Ortiz-Castellanos L."/>
            <person name="Pisabarro A.G."/>
            <person name="Rodriguez-Romero J."/>
            <person name="Ruiz-Herrera J."/>
            <person name="Ruiz-Vazquez R."/>
            <person name="Sanz C."/>
            <person name="Schackwitz W."/>
            <person name="Schmutz J."/>
            <person name="Shahriari M."/>
            <person name="Shelest E."/>
            <person name="Silva-Franco F."/>
            <person name="Soanes D."/>
            <person name="Syed K."/>
            <person name="Tagua V.G."/>
            <person name="Talbot N.J."/>
            <person name="Thon M."/>
            <person name="De vries R.P."/>
            <person name="Wiebenga A."/>
            <person name="Yadav J.S."/>
            <person name="Braun E.L."/>
            <person name="Baker S."/>
            <person name="Garre V."/>
            <person name="Horwitz B."/>
            <person name="Torres-Martinez S."/>
            <person name="Idnurm A."/>
            <person name="Herrera-Estrella A."/>
            <person name="Gabaldon T."/>
            <person name="Grigoriev I.V."/>
        </authorList>
    </citation>
    <scope>NUCLEOTIDE SEQUENCE [LARGE SCALE GENOMIC DNA]</scope>
    <source>
        <strain evidence="4">NRRL 1555(-)</strain>
    </source>
</reference>
<dbReference type="Proteomes" id="UP000077315">
    <property type="component" value="Unassembled WGS sequence"/>
</dbReference>
<organism evidence="3 4">
    <name type="scientific">Phycomyces blakesleeanus (strain ATCC 8743b / DSM 1359 / FGSC 10004 / NBRC 33097 / NRRL 1555)</name>
    <dbReference type="NCBI Taxonomy" id="763407"/>
    <lineage>
        <taxon>Eukaryota</taxon>
        <taxon>Fungi</taxon>
        <taxon>Fungi incertae sedis</taxon>
        <taxon>Mucoromycota</taxon>
        <taxon>Mucoromycotina</taxon>
        <taxon>Mucoromycetes</taxon>
        <taxon>Mucorales</taxon>
        <taxon>Phycomycetaceae</taxon>
        <taxon>Phycomyces</taxon>
    </lineage>
</organism>
<evidence type="ECO:0000313" key="3">
    <source>
        <dbReference type="EMBL" id="OAD66268.1"/>
    </source>
</evidence>
<dbReference type="InterPro" id="IPR044926">
    <property type="entry name" value="RGS_subdomain_2"/>
</dbReference>
<dbReference type="CDD" id="cd07440">
    <property type="entry name" value="RGS"/>
    <property type="match status" value="1"/>
</dbReference>
<feature type="region of interest" description="Disordered" evidence="1">
    <location>
        <begin position="62"/>
        <end position="92"/>
    </location>
</feature>
<dbReference type="OrthoDB" id="10266999at2759"/>
<dbReference type="STRING" id="763407.A0A167JLT7"/>
<dbReference type="InParanoid" id="A0A167JLT7"/>
<feature type="region of interest" description="Disordered" evidence="1">
    <location>
        <begin position="201"/>
        <end position="230"/>
    </location>
</feature>
<dbReference type="Gene3D" id="1.10.167.10">
    <property type="entry name" value="Regulator of G-protein Signalling 4, domain 2"/>
    <property type="match status" value="1"/>
</dbReference>
<accession>A0A167JLT7</accession>
<dbReference type="Pfam" id="PF00615">
    <property type="entry name" value="RGS"/>
    <property type="match status" value="1"/>
</dbReference>
<evidence type="ECO:0000256" key="1">
    <source>
        <dbReference type="SAM" id="MobiDB-lite"/>
    </source>
</evidence>
<dbReference type="EMBL" id="KV441004">
    <property type="protein sequence ID" value="OAD66268.1"/>
    <property type="molecule type" value="Genomic_DNA"/>
</dbReference>
<feature type="compositionally biased region" description="Low complexity" evidence="1">
    <location>
        <begin position="207"/>
        <end position="230"/>
    </location>
</feature>
<gene>
    <name evidence="3" type="ORF">PHYBLDRAFT_71148</name>
</gene>
<keyword evidence="4" id="KW-1185">Reference proteome</keyword>
<dbReference type="PANTHER" id="PTHR10845:SF267">
    <property type="entry name" value="REGULATOR OF G PROTEIN SIGNALING DOMAIN PROTEIN (AFU_ORTHOLOGUE AFUA_6G06860)"/>
    <property type="match status" value="1"/>
</dbReference>
<dbReference type="VEuPathDB" id="FungiDB:PHYBLDRAFT_71148"/>
<name>A0A167JLT7_PHYB8</name>
<dbReference type="SUPFAM" id="SSF48097">
    <property type="entry name" value="Regulator of G-protein signaling, RGS"/>
    <property type="match status" value="1"/>
</dbReference>
<feature type="domain" description="RGS" evidence="2">
    <location>
        <begin position="29"/>
        <end position="168"/>
    </location>
</feature>
<evidence type="ECO:0000259" key="2">
    <source>
        <dbReference type="PROSITE" id="PS50132"/>
    </source>
</evidence>
<feature type="compositionally biased region" description="Low complexity" evidence="1">
    <location>
        <begin position="64"/>
        <end position="77"/>
    </location>
</feature>
<dbReference type="PROSITE" id="PS50132">
    <property type="entry name" value="RGS"/>
    <property type="match status" value="1"/>
</dbReference>
<dbReference type="SMART" id="SM00315">
    <property type="entry name" value="RGS"/>
    <property type="match status" value="1"/>
</dbReference>
<protein>
    <recommendedName>
        <fullName evidence="2">RGS domain-containing protein</fullName>
    </recommendedName>
</protein>
<dbReference type="PANTHER" id="PTHR10845">
    <property type="entry name" value="REGULATOR OF G PROTEIN SIGNALING"/>
    <property type="match status" value="1"/>
</dbReference>
<dbReference type="RefSeq" id="XP_018284308.1">
    <property type="nucleotide sequence ID" value="XM_018442414.1"/>
</dbReference>
<dbReference type="InterPro" id="IPR036305">
    <property type="entry name" value="RGS_sf"/>
</dbReference>
<sequence>MSISHPTLSPLLTLEAVLCDTRGGEFRAFAAYLQHTYCLENLSFWLAVECYTTHVSRSSMEKITTASTSTSTSTAVTDSDDDSVAQNTESSLDTLPTSLTGTLMEAQCHAIVSMYITSDAPHEINIPCEIRLKLLDQLDQNNYHPSIFTPASNYILELMRTNSFIPWLLEPNSPDSLQSKSKSQSKSQSQYSYSYSYSHSEISTHTKPNSHPNSNSNPKPHPHQLQQQHQRSLSFPMLTLGGRISRLKPNSRRSMSLMDGCVLDQPLLTTQPKSMLKRIKLSLFRTDLQPILDNQASRLTGEDNSRWPSWKKLQLHVQDRSFLSCHVGRTYKTRVGSRTGQAKHKCFITVLDIGDLYSYNASDSYVYCSFAHE</sequence>
<dbReference type="GeneID" id="29003320"/>
<proteinExistence type="predicted"/>
<dbReference type="AlphaFoldDB" id="A0A167JLT7"/>
<dbReference type="InterPro" id="IPR016137">
    <property type="entry name" value="RGS"/>
</dbReference>
<evidence type="ECO:0000313" key="4">
    <source>
        <dbReference type="Proteomes" id="UP000077315"/>
    </source>
</evidence>